<reference evidence="1 2" key="1">
    <citation type="submission" date="2019-03" db="EMBL/GenBank/DDBJ databases">
        <title>First draft genome of Liparis tanakae, snailfish: a comprehensive survey of snailfish specific genes.</title>
        <authorList>
            <person name="Kim W."/>
            <person name="Song I."/>
            <person name="Jeong J.-H."/>
            <person name="Kim D."/>
            <person name="Kim S."/>
            <person name="Ryu S."/>
            <person name="Song J.Y."/>
            <person name="Lee S.K."/>
        </authorList>
    </citation>
    <scope>NUCLEOTIDE SEQUENCE [LARGE SCALE GENOMIC DNA]</scope>
    <source>
        <tissue evidence="1">Muscle</tissue>
    </source>
</reference>
<dbReference type="AlphaFoldDB" id="A0A4Z2FAW3"/>
<evidence type="ECO:0000313" key="2">
    <source>
        <dbReference type="Proteomes" id="UP000314294"/>
    </source>
</evidence>
<dbReference type="EMBL" id="SRLO01001409">
    <property type="protein sequence ID" value="TNN38075.1"/>
    <property type="molecule type" value="Genomic_DNA"/>
</dbReference>
<evidence type="ECO:0000313" key="1">
    <source>
        <dbReference type="EMBL" id="TNN38075.1"/>
    </source>
</evidence>
<accession>A0A4Z2FAW3</accession>
<proteinExistence type="predicted"/>
<name>A0A4Z2FAW3_9TELE</name>
<dbReference type="Proteomes" id="UP000314294">
    <property type="component" value="Unassembled WGS sequence"/>
</dbReference>
<organism evidence="1 2">
    <name type="scientific">Liparis tanakae</name>
    <name type="common">Tanaka's snailfish</name>
    <dbReference type="NCBI Taxonomy" id="230148"/>
    <lineage>
        <taxon>Eukaryota</taxon>
        <taxon>Metazoa</taxon>
        <taxon>Chordata</taxon>
        <taxon>Craniata</taxon>
        <taxon>Vertebrata</taxon>
        <taxon>Euteleostomi</taxon>
        <taxon>Actinopterygii</taxon>
        <taxon>Neopterygii</taxon>
        <taxon>Teleostei</taxon>
        <taxon>Neoteleostei</taxon>
        <taxon>Acanthomorphata</taxon>
        <taxon>Eupercaria</taxon>
        <taxon>Perciformes</taxon>
        <taxon>Cottioidei</taxon>
        <taxon>Cottales</taxon>
        <taxon>Liparidae</taxon>
        <taxon>Liparis</taxon>
    </lineage>
</organism>
<keyword evidence="2" id="KW-1185">Reference proteome</keyword>
<comment type="caution">
    <text evidence="1">The sequence shown here is derived from an EMBL/GenBank/DDBJ whole genome shotgun (WGS) entry which is preliminary data.</text>
</comment>
<sequence>MTRGAHNWYADVNEEQIPISSPVALRVSGQGAVPQDDVASRTAVIRHRDTLHLEGARTQHPRGHENIQFRNGSLMRIISDEASGDDGGGPTHR</sequence>
<gene>
    <name evidence="1" type="ORF">EYF80_051763</name>
</gene>
<protein>
    <submittedName>
        <fullName evidence="1">Uncharacterized protein</fullName>
    </submittedName>
</protein>